<sequence>MRNISSISAFALLLVSAVAGSVSPADTTEIERVVECNPETGLCNVELVDRAVTSTKHSSSSSTHKTTSTKKSSSTKKS</sequence>
<dbReference type="EMBL" id="JAHFXS010003571">
    <property type="protein sequence ID" value="KAG9967899.1"/>
    <property type="molecule type" value="Genomic_DNA"/>
</dbReference>
<evidence type="ECO:0000313" key="3">
    <source>
        <dbReference type="EMBL" id="KAG9967899.1"/>
    </source>
</evidence>
<dbReference type="Proteomes" id="UP000729357">
    <property type="component" value="Unassembled WGS sequence"/>
</dbReference>
<keyword evidence="4" id="KW-1185">Reference proteome</keyword>
<feature type="region of interest" description="Disordered" evidence="1">
    <location>
        <begin position="53"/>
        <end position="78"/>
    </location>
</feature>
<reference evidence="3" key="2">
    <citation type="submission" date="2021-08" db="EMBL/GenBank/DDBJ databases">
        <authorList>
            <person name="Gostincar C."/>
            <person name="Sun X."/>
            <person name="Song Z."/>
            <person name="Gunde-Cimerman N."/>
        </authorList>
    </citation>
    <scope>NUCLEOTIDE SEQUENCE</scope>
    <source>
        <strain evidence="3">EXF-9298</strain>
    </source>
</reference>
<organism evidence="3 4">
    <name type="scientific">Aureobasidium melanogenum</name>
    <name type="common">Aureobasidium pullulans var. melanogenum</name>
    <dbReference type="NCBI Taxonomy" id="46634"/>
    <lineage>
        <taxon>Eukaryota</taxon>
        <taxon>Fungi</taxon>
        <taxon>Dikarya</taxon>
        <taxon>Ascomycota</taxon>
        <taxon>Pezizomycotina</taxon>
        <taxon>Dothideomycetes</taxon>
        <taxon>Dothideomycetidae</taxon>
        <taxon>Dothideales</taxon>
        <taxon>Saccotheciaceae</taxon>
        <taxon>Aureobasidium</taxon>
    </lineage>
</organism>
<feature type="non-terminal residue" evidence="3">
    <location>
        <position position="78"/>
    </location>
</feature>
<evidence type="ECO:0000256" key="1">
    <source>
        <dbReference type="SAM" id="MobiDB-lite"/>
    </source>
</evidence>
<gene>
    <name evidence="3" type="ORF">KCU98_g16084</name>
</gene>
<evidence type="ECO:0000313" key="4">
    <source>
        <dbReference type="Proteomes" id="UP000729357"/>
    </source>
</evidence>
<evidence type="ECO:0000256" key="2">
    <source>
        <dbReference type="SAM" id="SignalP"/>
    </source>
</evidence>
<keyword evidence="2" id="KW-0732">Signal</keyword>
<dbReference type="AlphaFoldDB" id="A0A9P8FC10"/>
<feature type="signal peptide" evidence="2">
    <location>
        <begin position="1"/>
        <end position="19"/>
    </location>
</feature>
<proteinExistence type="predicted"/>
<accession>A0A9P8FC10</accession>
<protein>
    <submittedName>
        <fullName evidence="3">Uncharacterized protein</fullName>
    </submittedName>
</protein>
<comment type="caution">
    <text evidence="3">The sequence shown here is derived from an EMBL/GenBank/DDBJ whole genome shotgun (WGS) entry which is preliminary data.</text>
</comment>
<feature type="chain" id="PRO_5040196270" evidence="2">
    <location>
        <begin position="20"/>
        <end position="78"/>
    </location>
</feature>
<reference evidence="3" key="1">
    <citation type="journal article" date="2021" name="J Fungi (Basel)">
        <title>Virulence traits and population genomics of the black yeast Aureobasidium melanogenum.</title>
        <authorList>
            <person name="Cernosa A."/>
            <person name="Sun X."/>
            <person name="Gostincar C."/>
            <person name="Fang C."/>
            <person name="Gunde-Cimerman N."/>
            <person name="Song Z."/>
        </authorList>
    </citation>
    <scope>NUCLEOTIDE SEQUENCE</scope>
    <source>
        <strain evidence="3">EXF-9298</strain>
    </source>
</reference>
<feature type="compositionally biased region" description="Low complexity" evidence="1">
    <location>
        <begin position="53"/>
        <end position="72"/>
    </location>
</feature>
<name>A0A9P8FC10_AURME</name>